<evidence type="ECO:0000256" key="13">
    <source>
        <dbReference type="ARBA" id="ARBA00023136"/>
    </source>
</evidence>
<feature type="transmembrane region" description="Helical" evidence="16">
    <location>
        <begin position="262"/>
        <end position="282"/>
    </location>
</feature>
<feature type="transmembrane region" description="Helical" evidence="16">
    <location>
        <begin position="224"/>
        <end position="242"/>
    </location>
</feature>
<evidence type="ECO:0000313" key="19">
    <source>
        <dbReference type="Proteomes" id="UP000449547"/>
    </source>
</evidence>
<evidence type="ECO:0000259" key="17">
    <source>
        <dbReference type="PROSITE" id="PS51384"/>
    </source>
</evidence>
<dbReference type="AlphaFoldDB" id="A0A642UKF8"/>
<dbReference type="PROSITE" id="PS51384">
    <property type="entry name" value="FAD_FR"/>
    <property type="match status" value="1"/>
</dbReference>
<dbReference type="PANTHER" id="PTHR32361:SF9">
    <property type="entry name" value="FERRIC REDUCTASE TRANSMEMBRANE COMPONENT 3-RELATED"/>
    <property type="match status" value="1"/>
</dbReference>
<dbReference type="RefSeq" id="XP_034011575.1">
    <property type="nucleotide sequence ID" value="XM_034156072.1"/>
</dbReference>
<keyword evidence="9" id="KW-0249">Electron transport</keyword>
<comment type="subcellular location">
    <subcellularLocation>
        <location evidence="1">Cell membrane</location>
        <topology evidence="1">Multi-pass membrane protein</topology>
    </subcellularLocation>
</comment>
<feature type="transmembrane region" description="Helical" evidence="16">
    <location>
        <begin position="182"/>
        <end position="203"/>
    </location>
</feature>
<comment type="catalytic activity">
    <reaction evidence="15">
        <text>2 a Fe(II)-siderophore + NADP(+) + H(+) = 2 a Fe(III)-siderophore + NADPH</text>
        <dbReference type="Rhea" id="RHEA:28795"/>
        <dbReference type="Rhea" id="RHEA-COMP:11342"/>
        <dbReference type="Rhea" id="RHEA-COMP:11344"/>
        <dbReference type="ChEBI" id="CHEBI:15378"/>
        <dbReference type="ChEBI" id="CHEBI:29033"/>
        <dbReference type="ChEBI" id="CHEBI:29034"/>
        <dbReference type="ChEBI" id="CHEBI:57783"/>
        <dbReference type="ChEBI" id="CHEBI:58349"/>
        <dbReference type="EC" id="1.16.1.9"/>
    </reaction>
</comment>
<dbReference type="VEuPathDB" id="FungiDB:DIURU_003322"/>
<dbReference type="Proteomes" id="UP000449547">
    <property type="component" value="Unassembled WGS sequence"/>
</dbReference>
<dbReference type="OrthoDB" id="167398at2759"/>
<organism evidence="18 19">
    <name type="scientific">Diutina rugosa</name>
    <name type="common">Yeast</name>
    <name type="synonym">Candida rugosa</name>
    <dbReference type="NCBI Taxonomy" id="5481"/>
    <lineage>
        <taxon>Eukaryota</taxon>
        <taxon>Fungi</taxon>
        <taxon>Dikarya</taxon>
        <taxon>Ascomycota</taxon>
        <taxon>Saccharomycotina</taxon>
        <taxon>Pichiomycetes</taxon>
        <taxon>Debaryomycetaceae</taxon>
        <taxon>Diutina</taxon>
    </lineage>
</organism>
<evidence type="ECO:0000256" key="11">
    <source>
        <dbReference type="ARBA" id="ARBA00023002"/>
    </source>
</evidence>
<reference evidence="18 19" key="1">
    <citation type="submission" date="2019-07" db="EMBL/GenBank/DDBJ databases">
        <title>Genome assembly of two rare yeast pathogens: Diutina rugosa and Trichomonascus ciferrii.</title>
        <authorList>
            <person name="Mixao V."/>
            <person name="Saus E."/>
            <person name="Hansen A."/>
            <person name="Lass-Flor C."/>
            <person name="Gabaldon T."/>
        </authorList>
    </citation>
    <scope>NUCLEOTIDE SEQUENCE [LARGE SCALE GENOMIC DNA]</scope>
    <source>
        <strain evidence="18 19">CBS 613</strain>
    </source>
</reference>
<name>A0A642UKF8_DIURU</name>
<dbReference type="InterPro" id="IPR013121">
    <property type="entry name" value="Fe_red_NAD-bd_6"/>
</dbReference>
<protein>
    <recommendedName>
        <fullName evidence="3">ferric-chelate reductase (NADPH)</fullName>
        <ecNumber evidence="3">1.16.1.9</ecNumber>
    </recommendedName>
</protein>
<evidence type="ECO:0000256" key="8">
    <source>
        <dbReference type="ARBA" id="ARBA00022827"/>
    </source>
</evidence>
<keyword evidence="14" id="KW-0325">Glycoprotein</keyword>
<keyword evidence="10 16" id="KW-1133">Transmembrane helix</keyword>
<keyword evidence="19" id="KW-1185">Reference proteome</keyword>
<dbReference type="InterPro" id="IPR013112">
    <property type="entry name" value="FAD-bd_8"/>
</dbReference>
<dbReference type="InterPro" id="IPR017938">
    <property type="entry name" value="Riboflavin_synthase-like_b-brl"/>
</dbReference>
<keyword evidence="11" id="KW-0560">Oxidoreductase</keyword>
<comment type="caution">
    <text evidence="18">The sequence shown here is derived from an EMBL/GenBank/DDBJ whole genome shotgun (WGS) entry which is preliminary data.</text>
</comment>
<evidence type="ECO:0000256" key="14">
    <source>
        <dbReference type="ARBA" id="ARBA00023180"/>
    </source>
</evidence>
<dbReference type="GeneID" id="54781973"/>
<keyword evidence="4" id="KW-0813">Transport</keyword>
<keyword evidence="12" id="KW-0406">Ion transport</keyword>
<evidence type="ECO:0000256" key="4">
    <source>
        <dbReference type="ARBA" id="ARBA00022448"/>
    </source>
</evidence>
<dbReference type="CDD" id="cd06186">
    <property type="entry name" value="NOX_Duox_like_FAD_NADP"/>
    <property type="match status" value="1"/>
</dbReference>
<feature type="transmembrane region" description="Helical" evidence="16">
    <location>
        <begin position="289"/>
        <end position="309"/>
    </location>
</feature>
<proteinExistence type="inferred from homology"/>
<dbReference type="InterPro" id="IPR013130">
    <property type="entry name" value="Fe3_Rdtase_TM_dom"/>
</dbReference>
<keyword evidence="6" id="KW-0285">Flavoprotein</keyword>
<evidence type="ECO:0000256" key="10">
    <source>
        <dbReference type="ARBA" id="ARBA00022989"/>
    </source>
</evidence>
<evidence type="ECO:0000256" key="15">
    <source>
        <dbReference type="ARBA" id="ARBA00048483"/>
    </source>
</evidence>
<evidence type="ECO:0000256" key="6">
    <source>
        <dbReference type="ARBA" id="ARBA00022630"/>
    </source>
</evidence>
<evidence type="ECO:0000256" key="16">
    <source>
        <dbReference type="SAM" id="Phobius"/>
    </source>
</evidence>
<dbReference type="EMBL" id="SWFT01000105">
    <property type="protein sequence ID" value="KAA8900952.1"/>
    <property type="molecule type" value="Genomic_DNA"/>
</dbReference>
<dbReference type="SUPFAM" id="SSF63380">
    <property type="entry name" value="Riboflavin synthase domain-like"/>
    <property type="match status" value="1"/>
</dbReference>
<dbReference type="OMA" id="HRWISRW"/>
<dbReference type="Pfam" id="PF08022">
    <property type="entry name" value="FAD_binding_8"/>
    <property type="match status" value="1"/>
</dbReference>
<dbReference type="GO" id="GO:0006826">
    <property type="term" value="P:iron ion transport"/>
    <property type="evidence" value="ECO:0007669"/>
    <property type="project" value="TreeGrafter"/>
</dbReference>
<keyword evidence="7 16" id="KW-0812">Transmembrane</keyword>
<dbReference type="SFLD" id="SFLDS00052">
    <property type="entry name" value="Ferric_Reductase_Domain"/>
    <property type="match status" value="1"/>
</dbReference>
<gene>
    <name evidence="18" type="ORF">DIURU_003322</name>
</gene>
<dbReference type="Gene3D" id="3.40.50.80">
    <property type="entry name" value="Nucleotide-binding domain of ferredoxin-NADP reductase (FNR) module"/>
    <property type="match status" value="1"/>
</dbReference>
<comment type="similarity">
    <text evidence="2">Belongs to the ferric reductase (FRE) family.</text>
</comment>
<evidence type="ECO:0000256" key="7">
    <source>
        <dbReference type="ARBA" id="ARBA00022692"/>
    </source>
</evidence>
<evidence type="ECO:0000256" key="12">
    <source>
        <dbReference type="ARBA" id="ARBA00023065"/>
    </source>
</evidence>
<evidence type="ECO:0000313" key="18">
    <source>
        <dbReference type="EMBL" id="KAA8900952.1"/>
    </source>
</evidence>
<keyword evidence="13 16" id="KW-0472">Membrane</keyword>
<dbReference type="GO" id="GO:0015677">
    <property type="term" value="P:copper ion import"/>
    <property type="evidence" value="ECO:0007669"/>
    <property type="project" value="TreeGrafter"/>
</dbReference>
<sequence length="654" mass="74399">MCSDNDVPLLSEDMSSALAYYNNNATEYPVIIAETRGRILTEPVLLPVNATDQYTRSMCKFLDNFNISTYYGTGMLAYWVLIIILGALANWTKLLYPGLMRDLNGRFSIWVRKYITLPAVRGKKTNSTSFAGIFQMLTPSRYESLVVGIFIVLVVVLIAVDVNPPADDPIFSSRSVGTLRFVAGRCAVSAGMIVPLLILFASRNNMLIWFTHWNYGTFLMFHRWIGRVVFCLVAIHAITFSLSMDSIGVIDYQGMMSRDYMIAGTLATIAAGIIIFQGFLVLRRSKYEVFVLCHILLALAFIIGSWGHVQRFNHHQPYVAATAIWAFDRVIRIARLIWFSAPKAELMLVADETIRVTIPTRKHWHPTPGGHAFVYFWRPSCWWQSHPFTFNQSVVNSNNVVFYCKVKGGMTHGLYQHLKKCPEQTDHIRVSVEGPYGGASPVKRYDNAIYVAGGNGVPGPYYEAYNLARKHPEAKQTIRLFWVIREYQSVLWFYQELLALRSTKIDVVVYVTKPNSIPFDYDEFQRVKSGTSKLNFGLYGYDSRSSLSVGSLSYESYSKSGKGETREITYEKFSDHKTDKVLEQMKRDLFFVRFIEGRPSMNELVDTTIKTTDGSIGFVTCGHPIMVDDLRQACINHLDVGPRIDFFEHLQIWA</sequence>
<evidence type="ECO:0000256" key="1">
    <source>
        <dbReference type="ARBA" id="ARBA00004651"/>
    </source>
</evidence>
<evidence type="ECO:0000256" key="3">
    <source>
        <dbReference type="ARBA" id="ARBA00012668"/>
    </source>
</evidence>
<feature type="transmembrane region" description="Helical" evidence="16">
    <location>
        <begin position="144"/>
        <end position="162"/>
    </location>
</feature>
<dbReference type="EC" id="1.16.1.9" evidence="3"/>
<evidence type="ECO:0000256" key="5">
    <source>
        <dbReference type="ARBA" id="ARBA00022475"/>
    </source>
</evidence>
<dbReference type="Pfam" id="PF08030">
    <property type="entry name" value="NAD_binding_6"/>
    <property type="match status" value="1"/>
</dbReference>
<dbReference type="InterPro" id="IPR051410">
    <property type="entry name" value="Ferric/Cupric_Reductase"/>
</dbReference>
<accession>A0A642UKF8</accession>
<dbReference type="GO" id="GO:0005886">
    <property type="term" value="C:plasma membrane"/>
    <property type="evidence" value="ECO:0007669"/>
    <property type="project" value="UniProtKB-SubCell"/>
</dbReference>
<dbReference type="GO" id="GO:0006879">
    <property type="term" value="P:intracellular iron ion homeostasis"/>
    <property type="evidence" value="ECO:0007669"/>
    <property type="project" value="TreeGrafter"/>
</dbReference>
<dbReference type="SUPFAM" id="SSF52343">
    <property type="entry name" value="Ferredoxin reductase-like, C-terminal NADP-linked domain"/>
    <property type="match status" value="1"/>
</dbReference>
<keyword evidence="5" id="KW-1003">Cell membrane</keyword>
<evidence type="ECO:0000256" key="9">
    <source>
        <dbReference type="ARBA" id="ARBA00022982"/>
    </source>
</evidence>
<evidence type="ECO:0000256" key="2">
    <source>
        <dbReference type="ARBA" id="ARBA00006278"/>
    </source>
</evidence>
<dbReference type="InterPro" id="IPR017927">
    <property type="entry name" value="FAD-bd_FR_type"/>
</dbReference>
<feature type="transmembrane region" description="Helical" evidence="16">
    <location>
        <begin position="76"/>
        <end position="96"/>
    </location>
</feature>
<dbReference type="GO" id="GO:0052851">
    <property type="term" value="F:ferric-chelate reductase (NADPH) activity"/>
    <property type="evidence" value="ECO:0007669"/>
    <property type="project" value="UniProtKB-EC"/>
</dbReference>
<dbReference type="PANTHER" id="PTHR32361">
    <property type="entry name" value="FERRIC/CUPRIC REDUCTASE TRANSMEMBRANE COMPONENT"/>
    <property type="match status" value="1"/>
</dbReference>
<dbReference type="Pfam" id="PF01794">
    <property type="entry name" value="Ferric_reduct"/>
    <property type="match status" value="1"/>
</dbReference>
<keyword evidence="8" id="KW-0274">FAD</keyword>
<dbReference type="InterPro" id="IPR039261">
    <property type="entry name" value="FNR_nucleotide-bd"/>
</dbReference>
<dbReference type="SFLD" id="SFLDG01168">
    <property type="entry name" value="Ferric_reductase_subgroup_(FRE"/>
    <property type="match status" value="1"/>
</dbReference>
<feature type="domain" description="FAD-binding FR-type" evidence="17">
    <location>
        <begin position="323"/>
        <end position="442"/>
    </location>
</feature>